<accession>A0ABR3D199</accession>
<comment type="subcellular location">
    <subcellularLocation>
        <location evidence="3">Chromosome</location>
        <location evidence="3">Centromere</location>
        <location evidence="3">Kinetochore</location>
    </subcellularLocation>
    <subcellularLocation>
        <location evidence="2">Cytoplasm</location>
        <location evidence="2">Cytoskeleton</location>
        <location evidence="2">Spindle</location>
    </subcellularLocation>
    <subcellularLocation>
        <location evidence="1">Nucleus</location>
    </subcellularLocation>
</comment>
<gene>
    <name evidence="15" type="ORF">QR685DRAFT_97933</name>
</gene>
<evidence type="ECO:0000256" key="5">
    <source>
        <dbReference type="ARBA" id="ARBA00016329"/>
    </source>
</evidence>
<dbReference type="Proteomes" id="UP001451303">
    <property type="component" value="Unassembled WGS sequence"/>
</dbReference>
<evidence type="ECO:0000256" key="9">
    <source>
        <dbReference type="ARBA" id="ARBA00023212"/>
    </source>
</evidence>
<name>A0ABR3D199_NEUIN</name>
<evidence type="ECO:0000313" key="16">
    <source>
        <dbReference type="Proteomes" id="UP001451303"/>
    </source>
</evidence>
<evidence type="ECO:0000256" key="6">
    <source>
        <dbReference type="ARBA" id="ARBA00022454"/>
    </source>
</evidence>
<keyword evidence="16" id="KW-1185">Reference proteome</keyword>
<keyword evidence="6" id="KW-0158">Chromosome</keyword>
<evidence type="ECO:0000256" key="11">
    <source>
        <dbReference type="ARBA" id="ARBA00023328"/>
    </source>
</evidence>
<evidence type="ECO:0000256" key="12">
    <source>
        <dbReference type="ARBA" id="ARBA00032583"/>
    </source>
</evidence>
<dbReference type="PANTHER" id="PTHR28262">
    <property type="entry name" value="DASH COMPLEX SUBUNIT SPC19"/>
    <property type="match status" value="1"/>
</dbReference>
<comment type="similarity">
    <text evidence="4">Belongs to the DASH complex SPC19 family.</text>
</comment>
<proteinExistence type="inferred from homology"/>
<evidence type="ECO:0000256" key="13">
    <source>
        <dbReference type="SAM" id="Coils"/>
    </source>
</evidence>
<keyword evidence="9" id="KW-0206">Cytoskeleton</keyword>
<evidence type="ECO:0000256" key="10">
    <source>
        <dbReference type="ARBA" id="ARBA00023242"/>
    </source>
</evidence>
<dbReference type="EMBL" id="JAVLET010000012">
    <property type="protein sequence ID" value="KAL0466470.1"/>
    <property type="molecule type" value="Genomic_DNA"/>
</dbReference>
<evidence type="ECO:0000256" key="14">
    <source>
        <dbReference type="SAM" id="MobiDB-lite"/>
    </source>
</evidence>
<evidence type="ECO:0000256" key="1">
    <source>
        <dbReference type="ARBA" id="ARBA00004123"/>
    </source>
</evidence>
<dbReference type="Pfam" id="PF08287">
    <property type="entry name" value="DASH_Spc19"/>
    <property type="match status" value="1"/>
</dbReference>
<dbReference type="InterPro" id="IPR013251">
    <property type="entry name" value="DASH_Spc19"/>
</dbReference>
<keyword evidence="8" id="KW-0995">Kinetochore</keyword>
<keyword evidence="7" id="KW-0963">Cytoplasm</keyword>
<protein>
    <recommendedName>
        <fullName evidence="5">DASH complex subunit SPC19</fullName>
    </recommendedName>
    <alternativeName>
        <fullName evidence="12">Outer kinetochore protein SPC19</fullName>
    </alternativeName>
</protein>
<evidence type="ECO:0000256" key="7">
    <source>
        <dbReference type="ARBA" id="ARBA00022490"/>
    </source>
</evidence>
<evidence type="ECO:0000256" key="8">
    <source>
        <dbReference type="ARBA" id="ARBA00022838"/>
    </source>
</evidence>
<dbReference type="PANTHER" id="PTHR28262:SF1">
    <property type="entry name" value="DASH COMPLEX SUBUNIT SPC19"/>
    <property type="match status" value="1"/>
</dbReference>
<reference evidence="15 16" key="1">
    <citation type="submission" date="2023-09" db="EMBL/GenBank/DDBJ databases">
        <title>Multi-omics analysis of a traditional fermented food reveals byproduct-associated fungal strains for waste-to-food upcycling.</title>
        <authorList>
            <consortium name="Lawrence Berkeley National Laboratory"/>
            <person name="Rekdal V.M."/>
            <person name="Villalobos-Escobedo J.M."/>
            <person name="Rodriguez-Valeron N."/>
            <person name="Garcia M.O."/>
            <person name="Vasquez D.P."/>
            <person name="Damayanti I."/>
            <person name="Sorensen P.M."/>
            <person name="Baidoo E.E."/>
            <person name="De Carvalho A.C."/>
            <person name="Riley R."/>
            <person name="Lipzen A."/>
            <person name="He G."/>
            <person name="Yan M."/>
            <person name="Haridas S."/>
            <person name="Daum C."/>
            <person name="Yoshinaga Y."/>
            <person name="Ng V."/>
            <person name="Grigoriev I.V."/>
            <person name="Munk R."/>
            <person name="Nuraida L."/>
            <person name="Wijaya C.H."/>
            <person name="Morales P.-C."/>
            <person name="Keasling J.D."/>
        </authorList>
    </citation>
    <scope>NUCLEOTIDE SEQUENCE [LARGE SCALE GENOMIC DNA]</scope>
    <source>
        <strain evidence="15 16">FGSC 2613</strain>
    </source>
</reference>
<comment type="caution">
    <text evidence="15">The sequence shown here is derived from an EMBL/GenBank/DDBJ whole genome shotgun (WGS) entry which is preliminary data.</text>
</comment>
<evidence type="ECO:0000313" key="15">
    <source>
        <dbReference type="EMBL" id="KAL0466470.1"/>
    </source>
</evidence>
<evidence type="ECO:0000256" key="2">
    <source>
        <dbReference type="ARBA" id="ARBA00004186"/>
    </source>
</evidence>
<feature type="region of interest" description="Disordered" evidence="14">
    <location>
        <begin position="110"/>
        <end position="151"/>
    </location>
</feature>
<feature type="compositionally biased region" description="Low complexity" evidence="14">
    <location>
        <begin position="127"/>
        <end position="137"/>
    </location>
</feature>
<keyword evidence="10" id="KW-0539">Nucleus</keyword>
<evidence type="ECO:0000256" key="3">
    <source>
        <dbReference type="ARBA" id="ARBA00004629"/>
    </source>
</evidence>
<sequence length="194" mass="21365">MNYNYNYNPPPPSFSTLLPPLHSSLSLLSSSLSLLDSSTSDFPRLSSVLKTVRHYEVIPQPTLQAAEASLRDEIGPFIELLLERVDKELERKGRRVETLKARCELNGGRLSNYNREQKSGAGGGGIQKKSGGTKEAGSGSGGKKLNGEAGLRAKVVRQRKEALKYSVERLEMEVAQKERELRMRLEQQGGGPVL</sequence>
<evidence type="ECO:0000256" key="4">
    <source>
        <dbReference type="ARBA" id="ARBA00008952"/>
    </source>
</evidence>
<organism evidence="15 16">
    <name type="scientific">Neurospora intermedia</name>
    <dbReference type="NCBI Taxonomy" id="5142"/>
    <lineage>
        <taxon>Eukaryota</taxon>
        <taxon>Fungi</taxon>
        <taxon>Dikarya</taxon>
        <taxon>Ascomycota</taxon>
        <taxon>Pezizomycotina</taxon>
        <taxon>Sordariomycetes</taxon>
        <taxon>Sordariomycetidae</taxon>
        <taxon>Sordariales</taxon>
        <taxon>Sordariaceae</taxon>
        <taxon>Neurospora</taxon>
    </lineage>
</organism>
<feature type="coiled-coil region" evidence="13">
    <location>
        <begin position="153"/>
        <end position="187"/>
    </location>
</feature>
<keyword evidence="13" id="KW-0175">Coiled coil</keyword>
<keyword evidence="11" id="KW-0137">Centromere</keyword>